<evidence type="ECO:0000313" key="3">
    <source>
        <dbReference type="EMBL" id="RZC76572.1"/>
    </source>
</evidence>
<feature type="compositionally biased region" description="Basic and acidic residues" evidence="2">
    <location>
        <begin position="230"/>
        <end position="239"/>
    </location>
</feature>
<sequence>VWLAKHSTLIPQWRAEEKDDEKLYRPRFARWKIKDICKAFGYECFSVWRVEQKIMNQLRMKTKVEMLEEEYDNMTKEIEALKDKYAEELRTVKSKYAAKVKRMKQNHAGEIVDIEVKQNELEEKLAEMIVGKDSFQKKMDSLATNLKSKIAEVDDIMRREGFESVIKYMTNLTTKFLQRPFQTEYQMALLSDQLRDELNANIQVDNGVEMQNEGDNDVLELQNKVNVENHQGDNHRLEIEQDSTVPGNNE</sequence>
<feature type="region of interest" description="Disordered" evidence="2">
    <location>
        <begin position="230"/>
        <end position="250"/>
    </location>
</feature>
<reference evidence="3 4" key="1">
    <citation type="journal article" date="2018" name="Science">
        <title>The opium poppy genome and morphinan production.</title>
        <authorList>
            <person name="Guo L."/>
            <person name="Winzer T."/>
            <person name="Yang X."/>
            <person name="Li Y."/>
            <person name="Ning Z."/>
            <person name="He Z."/>
            <person name="Teodor R."/>
            <person name="Lu Y."/>
            <person name="Bowser T.A."/>
            <person name="Graham I.A."/>
            <person name="Ye K."/>
        </authorList>
    </citation>
    <scope>NUCLEOTIDE SEQUENCE [LARGE SCALE GENOMIC DNA]</scope>
    <source>
        <strain evidence="4">cv. HN1</strain>
        <tissue evidence="3">Leaves</tissue>
    </source>
</reference>
<keyword evidence="4" id="KW-1185">Reference proteome</keyword>
<evidence type="ECO:0000256" key="2">
    <source>
        <dbReference type="SAM" id="MobiDB-lite"/>
    </source>
</evidence>
<name>A0A4Y7KW01_PAPSO</name>
<keyword evidence="1" id="KW-0175">Coiled coil</keyword>
<proteinExistence type="predicted"/>
<dbReference type="Gramene" id="RZC76572">
    <property type="protein sequence ID" value="RZC76572"/>
    <property type="gene ID" value="C5167_000668"/>
</dbReference>
<feature type="non-terminal residue" evidence="3">
    <location>
        <position position="1"/>
    </location>
</feature>
<dbReference type="AlphaFoldDB" id="A0A4Y7KW01"/>
<organism evidence="3 4">
    <name type="scientific">Papaver somniferum</name>
    <name type="common">Opium poppy</name>
    <dbReference type="NCBI Taxonomy" id="3469"/>
    <lineage>
        <taxon>Eukaryota</taxon>
        <taxon>Viridiplantae</taxon>
        <taxon>Streptophyta</taxon>
        <taxon>Embryophyta</taxon>
        <taxon>Tracheophyta</taxon>
        <taxon>Spermatophyta</taxon>
        <taxon>Magnoliopsida</taxon>
        <taxon>Ranunculales</taxon>
        <taxon>Papaveraceae</taxon>
        <taxon>Papaveroideae</taxon>
        <taxon>Papaver</taxon>
    </lineage>
</organism>
<feature type="coiled-coil region" evidence="1">
    <location>
        <begin position="57"/>
        <end position="124"/>
    </location>
</feature>
<dbReference type="Proteomes" id="UP000316621">
    <property type="component" value="Chromosome 9"/>
</dbReference>
<gene>
    <name evidence="3" type="ORF">C5167_000668</name>
</gene>
<protein>
    <submittedName>
        <fullName evidence="3">Uncharacterized protein</fullName>
    </submittedName>
</protein>
<accession>A0A4Y7KW01</accession>
<evidence type="ECO:0000313" key="4">
    <source>
        <dbReference type="Proteomes" id="UP000316621"/>
    </source>
</evidence>
<evidence type="ECO:0000256" key="1">
    <source>
        <dbReference type="SAM" id="Coils"/>
    </source>
</evidence>
<dbReference type="EMBL" id="CM010723">
    <property type="protein sequence ID" value="RZC76572.1"/>
    <property type="molecule type" value="Genomic_DNA"/>
</dbReference>